<dbReference type="EMBL" id="JAOTEN010000001">
    <property type="protein sequence ID" value="MCU7613713.1"/>
    <property type="molecule type" value="Genomic_DNA"/>
</dbReference>
<accession>A0ABT2VUP3</accession>
<keyword evidence="3" id="KW-1185">Reference proteome</keyword>
<gene>
    <name evidence="2" type="ORF">N0B16_04615</name>
</gene>
<feature type="signal peptide" evidence="1">
    <location>
        <begin position="1"/>
        <end position="18"/>
    </location>
</feature>
<dbReference type="Proteomes" id="UP001208114">
    <property type="component" value="Unassembled WGS sequence"/>
</dbReference>
<protein>
    <submittedName>
        <fullName evidence="2">Uncharacterized protein</fullName>
    </submittedName>
</protein>
<proteinExistence type="predicted"/>
<reference evidence="3" key="1">
    <citation type="submission" date="2023-07" db="EMBL/GenBank/DDBJ databases">
        <title>Chryseobacterium sp. GMJ5 Genome sequencing and assembly.</title>
        <authorList>
            <person name="Jung Y."/>
        </authorList>
    </citation>
    <scope>NUCLEOTIDE SEQUENCE [LARGE SCALE GENOMIC DNA]</scope>
    <source>
        <strain evidence="3">GMJ5</strain>
    </source>
</reference>
<sequence length="251" mass="29661">MIQKISLMLLLLANLSFAQNLNKDNAEHIQKIIKLFREKNSNEISKIIRYPLRREYPVPPVKNRQDFVRRFDTLFDKTFVDIISKSNVNDWSEVGWRGIMLNQGDMWIDGDGNIIAVNYQSQFEKNQREKYIFDDKVKLHSSLKTFEEPVYRFKTKNYLIRIDRLRNGKYRYACWKNSQSESSKPDLILSNGDIQFEGSGGNHAVNFKNENYRYSIYRNIIGEKNTPEIELEIKKDNNIILTEHGILLENN</sequence>
<feature type="chain" id="PRO_5047490506" evidence="1">
    <location>
        <begin position="19"/>
        <end position="251"/>
    </location>
</feature>
<dbReference type="RefSeq" id="WP_262989556.1">
    <property type="nucleotide sequence ID" value="NZ_JAOTEN010000001.1"/>
</dbReference>
<evidence type="ECO:0000313" key="3">
    <source>
        <dbReference type="Proteomes" id="UP001208114"/>
    </source>
</evidence>
<keyword evidence="1" id="KW-0732">Signal</keyword>
<organism evidence="2 3">
    <name type="scientific">Chryseobacterium gilvum</name>
    <dbReference type="NCBI Taxonomy" id="2976534"/>
    <lineage>
        <taxon>Bacteria</taxon>
        <taxon>Pseudomonadati</taxon>
        <taxon>Bacteroidota</taxon>
        <taxon>Flavobacteriia</taxon>
        <taxon>Flavobacteriales</taxon>
        <taxon>Weeksellaceae</taxon>
        <taxon>Chryseobacterium group</taxon>
        <taxon>Chryseobacterium</taxon>
    </lineage>
</organism>
<evidence type="ECO:0000256" key="1">
    <source>
        <dbReference type="SAM" id="SignalP"/>
    </source>
</evidence>
<name>A0ABT2VUP3_9FLAO</name>
<evidence type="ECO:0000313" key="2">
    <source>
        <dbReference type="EMBL" id="MCU7613713.1"/>
    </source>
</evidence>
<comment type="caution">
    <text evidence="2">The sequence shown here is derived from an EMBL/GenBank/DDBJ whole genome shotgun (WGS) entry which is preliminary data.</text>
</comment>